<dbReference type="SUPFAM" id="SSF52743">
    <property type="entry name" value="Subtilisin-like"/>
    <property type="match status" value="1"/>
</dbReference>
<dbReference type="PANTHER" id="PTHR10795">
    <property type="entry name" value="PROPROTEIN CONVERTASE SUBTILISIN/KEXIN"/>
    <property type="match status" value="1"/>
</dbReference>
<accession>A0A7J7HRS7</accession>
<proteinExistence type="inferred from homology"/>
<keyword evidence="7" id="KW-1185">Reference proteome</keyword>
<sequence length="317" mass="34558">MAANTSRWPLAMAGVKFGDPEARRVAETAGNSKRTQTWMITECLNDFEPCHAMANNVIATGSGQQCIFRTRTIPDIYHPHGPFTETRILLNPRFMALVHPKLVSSSTLGGEEKLFYTYNYVMHGFSAKLTPSQLSKLEKSSAHRATYQESFCKLLTTRTPKFLSLKHKTGSSLELDLLVEDSSRRENKSPRKMTLNQLGTTIVTAHTASTAARSYVLGGSHFGYARGTARGVAPSAHVAMYKVLWSTSTIEIAASDVLAGMDQTIVDGLDIMSLSLALPKTPYFEDVIALASLSAIEKGIVIVCAAGNKGDSEHNIQ</sequence>
<dbReference type="Proteomes" id="UP000593564">
    <property type="component" value="Unassembled WGS sequence"/>
</dbReference>
<dbReference type="PROSITE" id="PS51892">
    <property type="entry name" value="SUBTILASE"/>
    <property type="match status" value="1"/>
</dbReference>
<comment type="caution">
    <text evidence="3">Lacks conserved residue(s) required for the propagation of feature annotation.</text>
</comment>
<dbReference type="InterPro" id="IPR045051">
    <property type="entry name" value="SBT"/>
</dbReference>
<dbReference type="Gene3D" id="3.30.70.80">
    <property type="entry name" value="Peptidase S8 propeptide/proteinase inhibitor I9"/>
    <property type="match status" value="1"/>
</dbReference>
<gene>
    <name evidence="6" type="ORF">HYC85_008426</name>
</gene>
<feature type="domain" description="Peptidase S8/S53" evidence="4">
    <location>
        <begin position="206"/>
        <end position="310"/>
    </location>
</feature>
<dbReference type="InterPro" id="IPR037045">
    <property type="entry name" value="S8pro/Inhibitor_I9_sf"/>
</dbReference>
<organism evidence="6 7">
    <name type="scientific">Camellia sinensis</name>
    <name type="common">Tea plant</name>
    <name type="synonym">Thea sinensis</name>
    <dbReference type="NCBI Taxonomy" id="4442"/>
    <lineage>
        <taxon>Eukaryota</taxon>
        <taxon>Viridiplantae</taxon>
        <taxon>Streptophyta</taxon>
        <taxon>Embryophyta</taxon>
        <taxon>Tracheophyta</taxon>
        <taxon>Spermatophyta</taxon>
        <taxon>Magnoliopsida</taxon>
        <taxon>eudicotyledons</taxon>
        <taxon>Gunneridae</taxon>
        <taxon>Pentapetalae</taxon>
        <taxon>asterids</taxon>
        <taxon>Ericales</taxon>
        <taxon>Theaceae</taxon>
        <taxon>Camellia</taxon>
    </lineage>
</organism>
<dbReference type="GO" id="GO:0006508">
    <property type="term" value="P:proteolysis"/>
    <property type="evidence" value="ECO:0007669"/>
    <property type="project" value="InterPro"/>
</dbReference>
<dbReference type="AlphaFoldDB" id="A0A7J7HRS7"/>
<dbReference type="EMBL" id="JACBKZ010000003">
    <property type="protein sequence ID" value="KAF5955570.1"/>
    <property type="molecule type" value="Genomic_DNA"/>
</dbReference>
<evidence type="ECO:0000313" key="6">
    <source>
        <dbReference type="EMBL" id="KAF5955570.1"/>
    </source>
</evidence>
<evidence type="ECO:0000256" key="1">
    <source>
        <dbReference type="ARBA" id="ARBA00011073"/>
    </source>
</evidence>
<reference evidence="6 7" key="2">
    <citation type="submission" date="2020-07" db="EMBL/GenBank/DDBJ databases">
        <title>Genome assembly of wild tea tree DASZ reveals pedigree and selection history of tea varieties.</title>
        <authorList>
            <person name="Zhang W."/>
        </authorList>
    </citation>
    <scope>NUCLEOTIDE SEQUENCE [LARGE SCALE GENOMIC DNA]</scope>
    <source>
        <strain evidence="7">cv. G240</strain>
        <tissue evidence="6">Leaf</tissue>
    </source>
</reference>
<dbReference type="InterPro" id="IPR000209">
    <property type="entry name" value="Peptidase_S8/S53_dom"/>
</dbReference>
<evidence type="ECO:0000259" key="5">
    <source>
        <dbReference type="Pfam" id="PF05922"/>
    </source>
</evidence>
<comment type="similarity">
    <text evidence="1 3">Belongs to the peptidase S8 family.</text>
</comment>
<dbReference type="InterPro" id="IPR036852">
    <property type="entry name" value="Peptidase_S8/S53_dom_sf"/>
</dbReference>
<dbReference type="Gene3D" id="3.40.50.200">
    <property type="entry name" value="Peptidase S8/S53 domain"/>
    <property type="match status" value="1"/>
</dbReference>
<keyword evidence="2" id="KW-0732">Signal</keyword>
<name>A0A7J7HRS7_CAMSI</name>
<comment type="caution">
    <text evidence="6">The sequence shown here is derived from an EMBL/GenBank/DDBJ whole genome shotgun (WGS) entry which is preliminary data.</text>
</comment>
<dbReference type="Pfam" id="PF05922">
    <property type="entry name" value="Inhibitor_I9"/>
    <property type="match status" value="1"/>
</dbReference>
<dbReference type="GO" id="GO:0004252">
    <property type="term" value="F:serine-type endopeptidase activity"/>
    <property type="evidence" value="ECO:0007669"/>
    <property type="project" value="InterPro"/>
</dbReference>
<dbReference type="Pfam" id="PF00082">
    <property type="entry name" value="Peptidase_S8"/>
    <property type="match status" value="1"/>
</dbReference>
<reference evidence="7" key="1">
    <citation type="journal article" date="2020" name="Nat. Commun.">
        <title>Genome assembly of wild tea tree DASZ reveals pedigree and selection history of tea varieties.</title>
        <authorList>
            <person name="Zhang W."/>
            <person name="Zhang Y."/>
            <person name="Qiu H."/>
            <person name="Guo Y."/>
            <person name="Wan H."/>
            <person name="Zhang X."/>
            <person name="Scossa F."/>
            <person name="Alseekh S."/>
            <person name="Zhang Q."/>
            <person name="Wang P."/>
            <person name="Xu L."/>
            <person name="Schmidt M.H."/>
            <person name="Jia X."/>
            <person name="Li D."/>
            <person name="Zhu A."/>
            <person name="Guo F."/>
            <person name="Chen W."/>
            <person name="Ni D."/>
            <person name="Usadel B."/>
            <person name="Fernie A.R."/>
            <person name="Wen W."/>
        </authorList>
    </citation>
    <scope>NUCLEOTIDE SEQUENCE [LARGE SCALE GENOMIC DNA]</scope>
    <source>
        <strain evidence="7">cv. G240</strain>
    </source>
</reference>
<evidence type="ECO:0000259" key="4">
    <source>
        <dbReference type="Pfam" id="PF00082"/>
    </source>
</evidence>
<evidence type="ECO:0000313" key="7">
    <source>
        <dbReference type="Proteomes" id="UP000593564"/>
    </source>
</evidence>
<evidence type="ECO:0008006" key="8">
    <source>
        <dbReference type="Google" id="ProtNLM"/>
    </source>
</evidence>
<feature type="domain" description="Inhibitor I9" evidence="5">
    <location>
        <begin position="109"/>
        <end position="142"/>
    </location>
</feature>
<protein>
    <recommendedName>
        <fullName evidence="8">Inhibitor I9 domain-containing protein</fullName>
    </recommendedName>
</protein>
<evidence type="ECO:0000256" key="3">
    <source>
        <dbReference type="PROSITE-ProRule" id="PRU01240"/>
    </source>
</evidence>
<dbReference type="InterPro" id="IPR010259">
    <property type="entry name" value="S8pro/Inhibitor_I9"/>
</dbReference>
<evidence type="ECO:0000256" key="2">
    <source>
        <dbReference type="ARBA" id="ARBA00022729"/>
    </source>
</evidence>